<organism evidence="1 2">
    <name type="scientific">Coprobacter secundus subsp. similis</name>
    <dbReference type="NCBI Taxonomy" id="2751153"/>
    <lineage>
        <taxon>Bacteria</taxon>
        <taxon>Pseudomonadati</taxon>
        <taxon>Bacteroidota</taxon>
        <taxon>Bacteroidia</taxon>
        <taxon>Bacteroidales</taxon>
        <taxon>Barnesiellaceae</taxon>
        <taxon>Coprobacter</taxon>
    </lineage>
</organism>
<sequence length="85" mass="9824">MEEALLDNLKELQEKCEEKHINYGLFICDRPHSVTGAANFTLEEISIMIENIARSLPLKHIQFIQHILSLVAKEKQHEKNKAEVN</sequence>
<evidence type="ECO:0000313" key="2">
    <source>
        <dbReference type="Proteomes" id="UP000594042"/>
    </source>
</evidence>
<gene>
    <name evidence="1" type="ORF">Cop2CBH44_15310</name>
</gene>
<dbReference type="RefSeq" id="WP_200755836.1">
    <property type="nucleotide sequence ID" value="NZ_AP023322.1"/>
</dbReference>
<dbReference type="EMBL" id="AP023322">
    <property type="protein sequence ID" value="BCI63178.1"/>
    <property type="molecule type" value="Genomic_DNA"/>
</dbReference>
<dbReference type="KEGG" id="copr:Cop2CBH44_15310"/>
<name>A0A7G1HY88_9BACT</name>
<reference evidence="2" key="1">
    <citation type="submission" date="2020-07" db="EMBL/GenBank/DDBJ databases">
        <title>Complete genome sequencing of Coprobacter sp. strain 2CBH44.</title>
        <authorList>
            <person name="Sakamoto M."/>
            <person name="Murakami T."/>
            <person name="Mori H."/>
        </authorList>
    </citation>
    <scope>NUCLEOTIDE SEQUENCE [LARGE SCALE GENOMIC DNA]</scope>
    <source>
        <strain evidence="2">2CBH44</strain>
    </source>
</reference>
<keyword evidence="2" id="KW-1185">Reference proteome</keyword>
<dbReference type="AlphaFoldDB" id="A0A7G1HY88"/>
<protein>
    <submittedName>
        <fullName evidence="1">Uncharacterized protein</fullName>
    </submittedName>
</protein>
<proteinExistence type="predicted"/>
<dbReference type="Proteomes" id="UP000594042">
    <property type="component" value="Chromosome"/>
</dbReference>
<evidence type="ECO:0000313" key="1">
    <source>
        <dbReference type="EMBL" id="BCI63178.1"/>
    </source>
</evidence>
<accession>A0A7G1HY88</accession>